<keyword evidence="1" id="KW-1133">Transmembrane helix</keyword>
<reference evidence="2 3" key="1">
    <citation type="submission" date="2016-07" db="EMBL/GenBank/DDBJ databases">
        <title>Draft genome of Scalindua rubra, obtained from a brine-seawater interface in the Red Sea, sheds light on salt adaptation in anammox bacteria.</title>
        <authorList>
            <person name="Speth D.R."/>
            <person name="Lagkouvardos I."/>
            <person name="Wang Y."/>
            <person name="Qian P.-Y."/>
            <person name="Dutilh B.E."/>
            <person name="Jetten M.S."/>
        </authorList>
    </citation>
    <scope>NUCLEOTIDE SEQUENCE [LARGE SCALE GENOMIC DNA]</scope>
    <source>
        <strain evidence="2">BSI-1</strain>
    </source>
</reference>
<feature type="transmembrane region" description="Helical" evidence="1">
    <location>
        <begin position="86"/>
        <end position="112"/>
    </location>
</feature>
<organism evidence="2 3">
    <name type="scientific">Candidatus Scalindua rubra</name>
    <dbReference type="NCBI Taxonomy" id="1872076"/>
    <lineage>
        <taxon>Bacteria</taxon>
        <taxon>Pseudomonadati</taxon>
        <taxon>Planctomycetota</taxon>
        <taxon>Candidatus Brocadiia</taxon>
        <taxon>Candidatus Brocadiales</taxon>
        <taxon>Candidatus Scalinduaceae</taxon>
        <taxon>Candidatus Scalindua</taxon>
    </lineage>
</organism>
<proteinExistence type="predicted"/>
<keyword evidence="1" id="KW-0472">Membrane</keyword>
<dbReference type="Proteomes" id="UP000094056">
    <property type="component" value="Unassembled WGS sequence"/>
</dbReference>
<gene>
    <name evidence="2" type="ORF">SCARUB_03682</name>
</gene>
<sequence length="145" mass="16440">MDKGKFMNLFQLKTNLMSKRVGFIEIIREKEKDALEASTKVIMNLTIIGLAAAIVGLIVMMVFFFTHLNCFTPITLQFSKWVSSPFIGFAILIMSVKLVVVSVGLTVTILTVKNTTFKDVRLRFIEACKLRLRVLLRRKVQPQAS</sequence>
<comment type="caution">
    <text evidence="2">The sequence shown here is derived from an EMBL/GenBank/DDBJ whole genome shotgun (WGS) entry which is preliminary data.</text>
</comment>
<evidence type="ECO:0000256" key="1">
    <source>
        <dbReference type="SAM" id="Phobius"/>
    </source>
</evidence>
<dbReference type="EMBL" id="MAYW01000136">
    <property type="protein sequence ID" value="ODS31189.1"/>
    <property type="molecule type" value="Genomic_DNA"/>
</dbReference>
<protein>
    <submittedName>
        <fullName evidence="2">Uncharacterized protein</fullName>
    </submittedName>
</protein>
<evidence type="ECO:0000313" key="2">
    <source>
        <dbReference type="EMBL" id="ODS31189.1"/>
    </source>
</evidence>
<keyword evidence="1" id="KW-0812">Transmembrane</keyword>
<dbReference type="AlphaFoldDB" id="A0A1E3X6J6"/>
<evidence type="ECO:0000313" key="3">
    <source>
        <dbReference type="Proteomes" id="UP000094056"/>
    </source>
</evidence>
<accession>A0A1E3X6J6</accession>
<name>A0A1E3X6J6_9BACT</name>
<feature type="transmembrane region" description="Helical" evidence="1">
    <location>
        <begin position="41"/>
        <end position="66"/>
    </location>
</feature>